<dbReference type="EMBL" id="FNYS01000008">
    <property type="protein sequence ID" value="SEI98422.1"/>
    <property type="molecule type" value="Genomic_DNA"/>
</dbReference>
<dbReference type="OrthoDB" id="643861at2"/>
<dbReference type="EMBL" id="LQNU01000037">
    <property type="protein sequence ID" value="KZE83633.1"/>
    <property type="molecule type" value="Genomic_DNA"/>
</dbReference>
<reference evidence="2 4" key="2">
    <citation type="submission" date="2016-10" db="EMBL/GenBank/DDBJ databases">
        <authorList>
            <person name="de Groot N.N."/>
        </authorList>
    </citation>
    <scope>NUCLEOTIDE SEQUENCE [LARGE SCALE GENOMIC DNA]</scope>
    <source>
        <strain evidence="2 4">DSM 23048</strain>
    </source>
</reference>
<dbReference type="RefSeq" id="WP_038988373.1">
    <property type="nucleotide sequence ID" value="NZ_FNYS01000008.1"/>
</dbReference>
<evidence type="ECO:0000313" key="4">
    <source>
        <dbReference type="Proteomes" id="UP000183077"/>
    </source>
</evidence>
<dbReference type="GeneID" id="82257247"/>
<evidence type="ECO:0000313" key="3">
    <source>
        <dbReference type="Proteomes" id="UP000076630"/>
    </source>
</evidence>
<dbReference type="Proteomes" id="UP000076630">
    <property type="component" value="Unassembled WGS sequence"/>
</dbReference>
<evidence type="ECO:0000313" key="1">
    <source>
        <dbReference type="EMBL" id="KZE83633.1"/>
    </source>
</evidence>
<organism evidence="1 3">
    <name type="scientific">Myroides marinus</name>
    <dbReference type="NCBI Taxonomy" id="703342"/>
    <lineage>
        <taxon>Bacteria</taxon>
        <taxon>Pseudomonadati</taxon>
        <taxon>Bacteroidota</taxon>
        <taxon>Flavobacteriia</taxon>
        <taxon>Flavobacteriales</taxon>
        <taxon>Flavobacteriaceae</taxon>
        <taxon>Myroides</taxon>
    </lineage>
</organism>
<reference evidence="1 3" key="1">
    <citation type="submission" date="2016-01" db="EMBL/GenBank/DDBJ databases">
        <title>Whole genome sequencing of Myroides marinus L41.</title>
        <authorList>
            <person name="Hong K.W."/>
        </authorList>
    </citation>
    <scope>NUCLEOTIDE SEQUENCE [LARGE SCALE GENOMIC DNA]</scope>
    <source>
        <strain evidence="1 3">L41</strain>
    </source>
</reference>
<gene>
    <name evidence="1" type="ORF">AV926_04430</name>
    <name evidence="2" type="ORF">SAMN04488018_108117</name>
</gene>
<name>A0A165RMC1_9FLAO</name>
<evidence type="ECO:0000313" key="2">
    <source>
        <dbReference type="EMBL" id="SEI98422.1"/>
    </source>
</evidence>
<dbReference type="Proteomes" id="UP000183077">
    <property type="component" value="Unassembled WGS sequence"/>
</dbReference>
<proteinExistence type="predicted"/>
<dbReference type="AlphaFoldDB" id="A0A165RMC1"/>
<keyword evidence="3" id="KW-1185">Reference proteome</keyword>
<sequence length="118" mass="12812">MCLPGALANANGEQELPFCSICYYPTVVGNNGDIMNSSGFMAISTLNRKNSDWVSKRGNAFVVLESYNKGLVLTRLTTAQIEALKPVEGMMVYDSTANCLKLYNGKTWGCVVQGCVDE</sequence>
<protein>
    <submittedName>
        <fullName evidence="1">Uncharacterized protein</fullName>
    </submittedName>
</protein>
<accession>A0A165RMC1</accession>